<dbReference type="Proteomes" id="UP001519332">
    <property type="component" value="Unassembled WGS sequence"/>
</dbReference>
<sequence length="422" mass="46827">MRVLFVTNPERTVFKYMVPLAWALRTGGHEVRFAGQPCFTDEITQAGLTAVPVGRSLDLRRMVELGGDADMQRAGIIPPYDAVEDPAKATWDYVKPQMAEALVDWHQFDNFPLVAGLVEFARQWQPDLVIWDPLTFAGPIAAKACGAAHARLLFGIDVYGSFRQLYRRLNAEQPAAEQTDPLAGWLGGYGRKYGYEYTEDMATGHFTIDQFPRSLQVEAEDLDYVRMQYIPYGGPAVVPKWLQAPPQRPRVALTLGLSATQVYGGYNVPIADILESLSDLDIELVGTVTEAEQAKLGRIPDNARLVPYAPMHALVATCSAIIHHAGAATLATAARHPIPHLSLHYHYDQPILARLLREQGAGLEIHTTKVTGDNVRESLLRLLTEPQFGERATALRDEMFALPSPNELVGTLEELTTKYRTR</sequence>
<dbReference type="PANTHER" id="PTHR48050:SF13">
    <property type="entry name" value="STEROL 3-BETA-GLUCOSYLTRANSFERASE UGT80A2"/>
    <property type="match status" value="1"/>
</dbReference>
<evidence type="ECO:0000259" key="6">
    <source>
        <dbReference type="Pfam" id="PF21036"/>
    </source>
</evidence>
<gene>
    <name evidence="7" type="ORF">JOF56_009461</name>
</gene>
<evidence type="ECO:0000256" key="1">
    <source>
        <dbReference type="ARBA" id="ARBA00006962"/>
    </source>
</evidence>
<dbReference type="CDD" id="cd03784">
    <property type="entry name" value="GT1_Gtf-like"/>
    <property type="match status" value="1"/>
</dbReference>
<dbReference type="RefSeq" id="WP_209645942.1">
    <property type="nucleotide sequence ID" value="NZ_JAGINW010000001.1"/>
</dbReference>
<keyword evidence="4" id="KW-0045">Antibiotic biosynthesis</keyword>
<dbReference type="Gene3D" id="3.40.50.2000">
    <property type="entry name" value="Glycogen Phosphorylase B"/>
    <property type="match status" value="2"/>
</dbReference>
<feature type="domain" description="Erythromycin biosynthesis protein CIII-like C-terminal" evidence="5">
    <location>
        <begin position="273"/>
        <end position="415"/>
    </location>
</feature>
<dbReference type="PANTHER" id="PTHR48050">
    <property type="entry name" value="STEROL 3-BETA-GLUCOSYLTRANSFERASE"/>
    <property type="match status" value="1"/>
</dbReference>
<evidence type="ECO:0000256" key="2">
    <source>
        <dbReference type="ARBA" id="ARBA00022676"/>
    </source>
</evidence>
<dbReference type="InterPro" id="IPR050426">
    <property type="entry name" value="Glycosyltransferase_28"/>
</dbReference>
<dbReference type="Pfam" id="PF06722">
    <property type="entry name" value="EryCIII-like_C"/>
    <property type="match status" value="1"/>
</dbReference>
<keyword evidence="8" id="KW-1185">Reference proteome</keyword>
<evidence type="ECO:0000313" key="7">
    <source>
        <dbReference type="EMBL" id="MBP2329076.1"/>
    </source>
</evidence>
<keyword evidence="2" id="KW-0328">Glycosyltransferase</keyword>
<protein>
    <submittedName>
        <fullName evidence="7">Glycosyltransferase (Activator-dependent family)</fullName>
    </submittedName>
</protein>
<evidence type="ECO:0000256" key="3">
    <source>
        <dbReference type="ARBA" id="ARBA00022679"/>
    </source>
</evidence>
<proteinExistence type="inferred from homology"/>
<dbReference type="InterPro" id="IPR002213">
    <property type="entry name" value="UDP_glucos_trans"/>
</dbReference>
<dbReference type="EMBL" id="JAGINW010000001">
    <property type="protein sequence ID" value="MBP2329076.1"/>
    <property type="molecule type" value="Genomic_DNA"/>
</dbReference>
<dbReference type="InterPro" id="IPR010610">
    <property type="entry name" value="EryCIII-like_C"/>
</dbReference>
<comment type="caution">
    <text evidence="7">The sequence shown here is derived from an EMBL/GenBank/DDBJ whole genome shotgun (WGS) entry which is preliminary data.</text>
</comment>
<comment type="similarity">
    <text evidence="1">Belongs to the glycosyltransferase 28 family.</text>
</comment>
<name>A0ABS4TXG4_9PSEU</name>
<feature type="domain" description="Erythromycin biosynthesis protein CIII-like N-terminal" evidence="6">
    <location>
        <begin position="22"/>
        <end position="256"/>
    </location>
</feature>
<dbReference type="InterPro" id="IPR048284">
    <property type="entry name" value="EryCIII-like_N"/>
</dbReference>
<evidence type="ECO:0000259" key="5">
    <source>
        <dbReference type="Pfam" id="PF06722"/>
    </source>
</evidence>
<evidence type="ECO:0000313" key="8">
    <source>
        <dbReference type="Proteomes" id="UP001519332"/>
    </source>
</evidence>
<dbReference type="InterPro" id="IPR030953">
    <property type="entry name" value="Glycosyl_450act"/>
</dbReference>
<reference evidence="7 8" key="1">
    <citation type="submission" date="2021-03" db="EMBL/GenBank/DDBJ databases">
        <title>Sequencing the genomes of 1000 actinobacteria strains.</title>
        <authorList>
            <person name="Klenk H.-P."/>
        </authorList>
    </citation>
    <scope>NUCLEOTIDE SEQUENCE [LARGE SCALE GENOMIC DNA]</scope>
    <source>
        <strain evidence="7 8">DSM 46670</strain>
    </source>
</reference>
<dbReference type="NCBIfam" id="TIGR04516">
    <property type="entry name" value="glycosyl_450act"/>
    <property type="match status" value="1"/>
</dbReference>
<keyword evidence="3" id="KW-0808">Transferase</keyword>
<evidence type="ECO:0000256" key="4">
    <source>
        <dbReference type="ARBA" id="ARBA00023194"/>
    </source>
</evidence>
<organism evidence="7 8">
    <name type="scientific">Kibdelosporangium banguiense</name>
    <dbReference type="NCBI Taxonomy" id="1365924"/>
    <lineage>
        <taxon>Bacteria</taxon>
        <taxon>Bacillati</taxon>
        <taxon>Actinomycetota</taxon>
        <taxon>Actinomycetes</taxon>
        <taxon>Pseudonocardiales</taxon>
        <taxon>Pseudonocardiaceae</taxon>
        <taxon>Kibdelosporangium</taxon>
    </lineage>
</organism>
<dbReference type="Pfam" id="PF21036">
    <property type="entry name" value="EryCIII-like_N"/>
    <property type="match status" value="1"/>
</dbReference>
<dbReference type="SUPFAM" id="SSF53756">
    <property type="entry name" value="UDP-Glycosyltransferase/glycogen phosphorylase"/>
    <property type="match status" value="1"/>
</dbReference>
<accession>A0ABS4TXG4</accession>